<comment type="caution">
    <text evidence="1">The sequence shown here is derived from an EMBL/GenBank/DDBJ whole genome shotgun (WGS) entry which is preliminary data.</text>
</comment>
<dbReference type="Gene3D" id="1.10.260.40">
    <property type="entry name" value="lambda repressor-like DNA-binding domains"/>
    <property type="match status" value="1"/>
</dbReference>
<dbReference type="EMBL" id="MAYT01000023">
    <property type="protein sequence ID" value="OCA87326.1"/>
    <property type="molecule type" value="Genomic_DNA"/>
</dbReference>
<organism evidence="1 2">
    <name type="scientific">Pseudobacillus wudalianchiensis</name>
    <dbReference type="NCBI Taxonomy" id="1743143"/>
    <lineage>
        <taxon>Bacteria</taxon>
        <taxon>Bacillati</taxon>
        <taxon>Bacillota</taxon>
        <taxon>Bacilli</taxon>
        <taxon>Bacillales</taxon>
        <taxon>Bacillaceae</taxon>
        <taxon>Pseudobacillus</taxon>
    </lineage>
</organism>
<dbReference type="Proteomes" id="UP000092578">
    <property type="component" value="Unassembled WGS sequence"/>
</dbReference>
<reference evidence="2" key="1">
    <citation type="submission" date="2016-05" db="EMBL/GenBank/DDBJ databases">
        <authorList>
            <person name="Liu B."/>
            <person name="Wang J."/>
            <person name="Zhu Y."/>
            <person name="Liu G."/>
            <person name="Chen Q."/>
            <person name="Chen Z."/>
            <person name="Lan J."/>
            <person name="Che J."/>
            <person name="Ge C."/>
            <person name="Shi H."/>
            <person name="Pan Z."/>
            <person name="Liu X."/>
        </authorList>
    </citation>
    <scope>NUCLEOTIDE SEQUENCE [LARGE SCALE GENOMIC DNA]</scope>
    <source>
        <strain evidence="2">FJAT-27215</strain>
    </source>
</reference>
<dbReference type="GO" id="GO:0003677">
    <property type="term" value="F:DNA binding"/>
    <property type="evidence" value="ECO:0007669"/>
    <property type="project" value="InterPro"/>
</dbReference>
<dbReference type="CDD" id="cd00093">
    <property type="entry name" value="HTH_XRE"/>
    <property type="match status" value="1"/>
</dbReference>
<keyword evidence="2" id="KW-1185">Reference proteome</keyword>
<dbReference type="InterPro" id="IPR010982">
    <property type="entry name" value="Lambda_DNA-bd_dom_sf"/>
</dbReference>
<name>A0A1B9ATU7_9BACI</name>
<evidence type="ECO:0000313" key="2">
    <source>
        <dbReference type="Proteomes" id="UP000092578"/>
    </source>
</evidence>
<dbReference type="AlphaFoldDB" id="A0A1B9ATU7"/>
<accession>A0A1B9ATU7</accession>
<sequence>MGMKKGNVGQALKELRGDQTQLELSLEVGVCRETISAYETERAKIPPDISRKLVKMKDDAWFVMALRHQYTGTGPLRLDGEKVDLHRASVKDSVMEELEEASEAIRKVKLANKLKFLSAWEKNELIESLVQLVDVITGIEHFLAVICEEAEISYRGVWEKHYKKLISRGYASKDQLNGVEL</sequence>
<protein>
    <submittedName>
        <fullName evidence="1">Uncharacterized protein</fullName>
    </submittedName>
</protein>
<evidence type="ECO:0000313" key="1">
    <source>
        <dbReference type="EMBL" id="OCA87326.1"/>
    </source>
</evidence>
<gene>
    <name evidence="1" type="ORF">A8F95_08760</name>
</gene>
<proteinExistence type="predicted"/>
<dbReference type="InterPro" id="IPR001387">
    <property type="entry name" value="Cro/C1-type_HTH"/>
</dbReference>